<dbReference type="InterPro" id="IPR003399">
    <property type="entry name" value="Mce/MlaD"/>
</dbReference>
<gene>
    <name evidence="2" type="primary">mlaD</name>
    <name evidence="2" type="ORF">GCM10023116_00260</name>
</gene>
<evidence type="ECO:0000313" key="2">
    <source>
        <dbReference type="EMBL" id="GAA4647764.1"/>
    </source>
</evidence>
<sequence>MRMRTIEIGVGAFILAGVFALVLLALKVSGLSLSSSSQTYELYAEFDNVGSLTHRAKVAMAGVTIGRVVGIELNKKTYMARVTMAIDGDVDNIPVDSTAAIETAGLLGEKYIGISIGGATEFLRPGELFDDTQSAIVLEDLIGKFMLGAVGKDDTASDDAF</sequence>
<dbReference type="PANTHER" id="PTHR33371">
    <property type="entry name" value="INTERMEMBRANE PHOSPHOLIPID TRANSPORT SYSTEM BINDING PROTEIN MLAD-RELATED"/>
    <property type="match status" value="1"/>
</dbReference>
<dbReference type="Pfam" id="PF02470">
    <property type="entry name" value="MlaD"/>
    <property type="match status" value="1"/>
</dbReference>
<feature type="domain" description="Mce/MlaD" evidence="1">
    <location>
        <begin position="38"/>
        <end position="115"/>
    </location>
</feature>
<dbReference type="NCBIfam" id="TIGR04430">
    <property type="entry name" value="OM_asym_MlaD"/>
    <property type="match status" value="1"/>
</dbReference>
<protein>
    <submittedName>
        <fullName evidence="2">Outer membrane lipid asymmetry maintenance protein MlaD</fullName>
    </submittedName>
</protein>
<organism evidence="2 3">
    <name type="scientific">Kistimonas scapharcae</name>
    <dbReference type="NCBI Taxonomy" id="1036133"/>
    <lineage>
        <taxon>Bacteria</taxon>
        <taxon>Pseudomonadati</taxon>
        <taxon>Pseudomonadota</taxon>
        <taxon>Gammaproteobacteria</taxon>
        <taxon>Oceanospirillales</taxon>
        <taxon>Endozoicomonadaceae</taxon>
        <taxon>Kistimonas</taxon>
    </lineage>
</organism>
<keyword evidence="3" id="KW-1185">Reference proteome</keyword>
<dbReference type="InterPro" id="IPR052336">
    <property type="entry name" value="MlaD_Phospholipid_Transporter"/>
</dbReference>
<evidence type="ECO:0000313" key="3">
    <source>
        <dbReference type="Proteomes" id="UP001500604"/>
    </source>
</evidence>
<name>A0ABP8UWN1_9GAMM</name>
<proteinExistence type="predicted"/>
<evidence type="ECO:0000259" key="1">
    <source>
        <dbReference type="Pfam" id="PF02470"/>
    </source>
</evidence>
<reference evidence="3" key="1">
    <citation type="journal article" date="2019" name="Int. J. Syst. Evol. Microbiol.">
        <title>The Global Catalogue of Microorganisms (GCM) 10K type strain sequencing project: providing services to taxonomists for standard genome sequencing and annotation.</title>
        <authorList>
            <consortium name="The Broad Institute Genomics Platform"/>
            <consortium name="The Broad Institute Genome Sequencing Center for Infectious Disease"/>
            <person name="Wu L."/>
            <person name="Ma J."/>
        </authorList>
    </citation>
    <scope>NUCLEOTIDE SEQUENCE [LARGE SCALE GENOMIC DNA]</scope>
    <source>
        <strain evidence="3">JCM 17805</strain>
    </source>
</reference>
<dbReference type="PANTHER" id="PTHR33371:SF4">
    <property type="entry name" value="INTERMEMBRANE PHOSPHOLIPID TRANSPORT SYSTEM BINDING PROTEIN MLAD"/>
    <property type="match status" value="1"/>
</dbReference>
<dbReference type="EMBL" id="BAABFL010000003">
    <property type="protein sequence ID" value="GAA4647764.1"/>
    <property type="molecule type" value="Genomic_DNA"/>
</dbReference>
<dbReference type="Proteomes" id="UP001500604">
    <property type="component" value="Unassembled WGS sequence"/>
</dbReference>
<accession>A0ABP8UWN1</accession>
<comment type="caution">
    <text evidence="2">The sequence shown here is derived from an EMBL/GenBank/DDBJ whole genome shotgun (WGS) entry which is preliminary data.</text>
</comment>
<dbReference type="InterPro" id="IPR030970">
    <property type="entry name" value="ABC_MlaD"/>
</dbReference>